<evidence type="ECO:0000313" key="2">
    <source>
        <dbReference type="Proteomes" id="UP000774326"/>
    </source>
</evidence>
<comment type="caution">
    <text evidence="1">The sequence shown here is derived from an EMBL/GenBank/DDBJ whole genome shotgun (WGS) entry which is preliminary data.</text>
</comment>
<keyword evidence="2" id="KW-1185">Reference proteome</keyword>
<proteinExistence type="predicted"/>
<evidence type="ECO:0000313" key="1">
    <source>
        <dbReference type="EMBL" id="KAH3674571.1"/>
    </source>
</evidence>
<reference evidence="1" key="2">
    <citation type="submission" date="2021-01" db="EMBL/GenBank/DDBJ databases">
        <authorList>
            <person name="Schikora-Tamarit M.A."/>
        </authorList>
    </citation>
    <scope>NUCLEOTIDE SEQUENCE</scope>
    <source>
        <strain evidence="1">CBS2887</strain>
    </source>
</reference>
<dbReference type="AlphaFoldDB" id="A0A9P8TDR0"/>
<reference evidence="1" key="1">
    <citation type="journal article" date="2021" name="Open Biol.">
        <title>Shared evolutionary footprints suggest mitochondrial oxidative damage underlies multiple complex I losses in fungi.</title>
        <authorList>
            <person name="Schikora-Tamarit M.A."/>
            <person name="Marcet-Houben M."/>
            <person name="Nosek J."/>
            <person name="Gabaldon T."/>
        </authorList>
    </citation>
    <scope>NUCLEOTIDE SEQUENCE</scope>
    <source>
        <strain evidence="1">CBS2887</strain>
    </source>
</reference>
<dbReference type="Proteomes" id="UP000774326">
    <property type="component" value="Unassembled WGS sequence"/>
</dbReference>
<sequence>MYWIFTVSLSSLWRDLDPSSANVMDSTTRLTVTLALVSLTVALTTTNSQAFKVKLNASEEDSEKGWAFLTKSMVTVPLKLCFLWSIERSRS</sequence>
<accession>A0A9P8TDR0</accession>
<protein>
    <submittedName>
        <fullName evidence="1">Uncharacterized protein</fullName>
    </submittedName>
</protein>
<organism evidence="1 2">
    <name type="scientific">Wickerhamomyces pijperi</name>
    <name type="common">Yeast</name>
    <name type="synonym">Pichia pijperi</name>
    <dbReference type="NCBI Taxonomy" id="599730"/>
    <lineage>
        <taxon>Eukaryota</taxon>
        <taxon>Fungi</taxon>
        <taxon>Dikarya</taxon>
        <taxon>Ascomycota</taxon>
        <taxon>Saccharomycotina</taxon>
        <taxon>Saccharomycetes</taxon>
        <taxon>Phaffomycetales</taxon>
        <taxon>Wickerhamomycetaceae</taxon>
        <taxon>Wickerhamomyces</taxon>
    </lineage>
</organism>
<name>A0A9P8TDR0_WICPI</name>
<dbReference type="EMBL" id="JAEUBG010005498">
    <property type="protein sequence ID" value="KAH3674571.1"/>
    <property type="molecule type" value="Genomic_DNA"/>
</dbReference>
<gene>
    <name evidence="1" type="ORF">WICPIJ_009529</name>
</gene>